<evidence type="ECO:0000259" key="10">
    <source>
        <dbReference type="PROSITE" id="PS51378"/>
    </source>
</evidence>
<dbReference type="GO" id="GO:0005615">
    <property type="term" value="C:extracellular space"/>
    <property type="evidence" value="ECO:0007669"/>
    <property type="project" value="TreeGrafter"/>
</dbReference>
<dbReference type="PANTHER" id="PTHR13645">
    <property type="entry name" value="DEFENSIN"/>
    <property type="match status" value="1"/>
</dbReference>
<evidence type="ECO:0000256" key="8">
    <source>
        <dbReference type="ARBA" id="ARBA00023157"/>
    </source>
</evidence>
<keyword evidence="5" id="KW-0391">Immunity</keyword>
<evidence type="ECO:0000256" key="3">
    <source>
        <dbReference type="ARBA" id="ARBA00022529"/>
    </source>
</evidence>
<keyword evidence="6" id="KW-0211">Defensin</keyword>
<dbReference type="InterPro" id="IPR001542">
    <property type="entry name" value="Defensin_invertebrate/fungal"/>
</dbReference>
<proteinExistence type="evidence at transcript level"/>
<dbReference type="PANTHER" id="PTHR13645:SF0">
    <property type="entry name" value="DEFENSIN"/>
    <property type="match status" value="1"/>
</dbReference>
<evidence type="ECO:0000256" key="6">
    <source>
        <dbReference type="ARBA" id="ARBA00022940"/>
    </source>
</evidence>
<evidence type="ECO:0000256" key="4">
    <source>
        <dbReference type="ARBA" id="ARBA00022588"/>
    </source>
</evidence>
<evidence type="ECO:0000256" key="5">
    <source>
        <dbReference type="ARBA" id="ARBA00022859"/>
    </source>
</evidence>
<comment type="subcellular location">
    <subcellularLocation>
        <location evidence="1">Secreted</location>
    </subcellularLocation>
</comment>
<sequence>MFKIFCVTLVVSICIVYNCAAPTSEKNTDSIVRQKRVTCDLLSFEYNGISIGETACSVHCVIQGRNGGSCQDGVCVCKK</sequence>
<dbReference type="GO" id="GO:0042742">
    <property type="term" value="P:defense response to bacterium"/>
    <property type="evidence" value="ECO:0007669"/>
    <property type="project" value="UniProtKB-KW"/>
</dbReference>
<evidence type="ECO:0000256" key="1">
    <source>
        <dbReference type="ARBA" id="ARBA00004613"/>
    </source>
</evidence>
<dbReference type="EMBL" id="MF167600">
    <property type="protein sequence ID" value="AXF35738.1"/>
    <property type="molecule type" value="mRNA"/>
</dbReference>
<keyword evidence="3" id="KW-0929">Antimicrobial</keyword>
<dbReference type="Pfam" id="PF01097">
    <property type="entry name" value="Defensin_2"/>
    <property type="match status" value="1"/>
</dbReference>
<protein>
    <submittedName>
        <fullName evidence="11">Defensin 2</fullName>
    </submittedName>
</protein>
<name>A0A8D4LKE9_HOLOL</name>
<feature type="signal peptide" evidence="9">
    <location>
        <begin position="1"/>
        <end position="20"/>
    </location>
</feature>
<dbReference type="GO" id="GO:0045087">
    <property type="term" value="P:innate immune response"/>
    <property type="evidence" value="ECO:0007669"/>
    <property type="project" value="UniProtKB-KW"/>
</dbReference>
<organism evidence="11">
    <name type="scientific">Holotrichia oblita</name>
    <name type="common">Chafer beetle</name>
    <dbReference type="NCBI Taxonomy" id="644536"/>
    <lineage>
        <taxon>Eukaryota</taxon>
        <taxon>Metazoa</taxon>
        <taxon>Ecdysozoa</taxon>
        <taxon>Arthropoda</taxon>
        <taxon>Hexapoda</taxon>
        <taxon>Insecta</taxon>
        <taxon>Pterygota</taxon>
        <taxon>Neoptera</taxon>
        <taxon>Endopterygota</taxon>
        <taxon>Coleoptera</taxon>
        <taxon>Polyphaga</taxon>
        <taxon>Scarabaeiformia</taxon>
        <taxon>Scarabaeidae</taxon>
        <taxon>Melolonthinae</taxon>
        <taxon>Holotrichia</taxon>
    </lineage>
</organism>
<keyword evidence="4" id="KW-0399">Innate immunity</keyword>
<dbReference type="AlphaFoldDB" id="A0A8D4LKE9"/>
<dbReference type="GO" id="GO:0006959">
    <property type="term" value="P:humoral immune response"/>
    <property type="evidence" value="ECO:0007669"/>
    <property type="project" value="TreeGrafter"/>
</dbReference>
<evidence type="ECO:0000313" key="11">
    <source>
        <dbReference type="EMBL" id="AXF35738.1"/>
    </source>
</evidence>
<evidence type="ECO:0000256" key="2">
    <source>
        <dbReference type="ARBA" id="ARBA00022525"/>
    </source>
</evidence>
<dbReference type="PROSITE" id="PS51378">
    <property type="entry name" value="INVERT_DEFENSINS"/>
    <property type="match status" value="1"/>
</dbReference>
<keyword evidence="8" id="KW-1015">Disulfide bond</keyword>
<feature type="chain" id="PRO_5034684701" evidence="9">
    <location>
        <begin position="21"/>
        <end position="79"/>
    </location>
</feature>
<reference evidence="11" key="1">
    <citation type="submission" date="2017-05" db="EMBL/GenBank/DDBJ databases">
        <authorList>
            <person name="Huang Y."/>
            <person name="Shu C."/>
        </authorList>
    </citation>
    <scope>NUCLEOTIDE SEQUENCE</scope>
</reference>
<feature type="domain" description="Invertebrate defensins family profile" evidence="10">
    <location>
        <begin position="36"/>
        <end position="79"/>
    </location>
</feature>
<keyword evidence="7" id="KW-0044">Antibiotic</keyword>
<evidence type="ECO:0000256" key="9">
    <source>
        <dbReference type="SAM" id="SignalP"/>
    </source>
</evidence>
<keyword evidence="9" id="KW-0732">Signal</keyword>
<evidence type="ECO:0000256" key="7">
    <source>
        <dbReference type="ARBA" id="ARBA00023022"/>
    </source>
</evidence>
<keyword evidence="2" id="KW-0964">Secreted</keyword>
<accession>A0A8D4LKE9</accession>